<keyword evidence="2" id="KW-0732">Signal</keyword>
<keyword evidence="4" id="KW-1185">Reference proteome</keyword>
<feature type="transmembrane region" description="Helical" evidence="1">
    <location>
        <begin position="157"/>
        <end position="178"/>
    </location>
</feature>
<dbReference type="AlphaFoldDB" id="Q63XF3"/>
<dbReference type="EMBL" id="BX571965">
    <property type="protein sequence ID" value="CAH34576.1"/>
    <property type="molecule type" value="Genomic_DNA"/>
</dbReference>
<reference evidence="3 4" key="1">
    <citation type="journal article" date="2004" name="Proc. Natl. Acad. Sci. U.S.A.">
        <title>Genomic plasticity of the causative agent of melioidosis, Burkholderia pseudomallei.</title>
        <authorList>
            <person name="Holden M.T.G."/>
            <person name="Titball R.W."/>
            <person name="Peacock S.J."/>
            <person name="Cerdeno-Tarraga A.M."/>
            <person name="Atkins T."/>
            <person name="Crossman L.C."/>
            <person name="Pitt T."/>
            <person name="Churcher C."/>
            <person name="Mungall K."/>
            <person name="Bentley S.D."/>
            <person name="Sebaihia M."/>
            <person name="Thomson N.R."/>
            <person name="Bason N."/>
            <person name="Beacham I.R."/>
            <person name="Brooks K."/>
            <person name="Brown K.A."/>
            <person name="Brown N.F."/>
            <person name="Challis G.L."/>
            <person name="Cherevach I."/>
            <person name="Chillingworth T."/>
            <person name="Cronin A."/>
            <person name="Crosset B."/>
            <person name="Davis P."/>
            <person name="DeShazer D."/>
            <person name="Feltwell T."/>
            <person name="Fraser A."/>
            <person name="Hance Z."/>
            <person name="Hauser H."/>
            <person name="Holroyd S."/>
            <person name="Jagels K."/>
            <person name="Keith K.E."/>
            <person name="Maddison M."/>
            <person name="Moule S."/>
            <person name="Price C."/>
            <person name="Quail M.A."/>
            <person name="Rabbinowitsch E."/>
            <person name="Rutherford K."/>
            <person name="Sanders M."/>
            <person name="Simmonds M."/>
            <person name="Songsivilai S."/>
            <person name="Stevens K."/>
            <person name="Tumapa S."/>
            <person name="Vesaratchavest M."/>
            <person name="Whitehead S."/>
            <person name="Yeats C."/>
            <person name="Barrell B.G."/>
            <person name="Oyston P.C.F."/>
            <person name="Parkhill J."/>
        </authorList>
    </citation>
    <scope>NUCLEOTIDE SEQUENCE [LARGE SCALE GENOMIC DNA]</scope>
    <source>
        <strain evidence="3 4">K96243</strain>
    </source>
</reference>
<dbReference type="RefSeq" id="WP_009936297.1">
    <property type="nucleotide sequence ID" value="NC_006350.1"/>
</dbReference>
<gene>
    <name evidence="3" type="ordered locus">BPSL0584</name>
</gene>
<dbReference type="KEGG" id="bps:BPSL0584"/>
<keyword evidence="1" id="KW-0812">Transmembrane</keyword>
<keyword evidence="1" id="KW-0472">Membrane</keyword>
<evidence type="ECO:0000256" key="2">
    <source>
        <dbReference type="SAM" id="SignalP"/>
    </source>
</evidence>
<feature type="transmembrane region" description="Helical" evidence="1">
    <location>
        <begin position="215"/>
        <end position="236"/>
    </location>
</feature>
<evidence type="ECO:0000313" key="3">
    <source>
        <dbReference type="EMBL" id="CAH34576.1"/>
    </source>
</evidence>
<accession>Q63XF3</accession>
<evidence type="ECO:0000313" key="4">
    <source>
        <dbReference type="Proteomes" id="UP000000605"/>
    </source>
</evidence>
<organism evidence="3 4">
    <name type="scientific">Burkholderia pseudomallei (strain K96243)</name>
    <dbReference type="NCBI Taxonomy" id="272560"/>
    <lineage>
        <taxon>Bacteria</taxon>
        <taxon>Pseudomonadati</taxon>
        <taxon>Pseudomonadota</taxon>
        <taxon>Betaproteobacteria</taxon>
        <taxon>Burkholderiales</taxon>
        <taxon>Burkholderiaceae</taxon>
        <taxon>Burkholderia</taxon>
        <taxon>pseudomallei group</taxon>
    </lineage>
</organism>
<feature type="chain" id="PRO_5004266409" evidence="2">
    <location>
        <begin position="22"/>
        <end position="462"/>
    </location>
</feature>
<evidence type="ECO:0000256" key="1">
    <source>
        <dbReference type="SAM" id="Phobius"/>
    </source>
</evidence>
<proteinExistence type="predicted"/>
<keyword evidence="1" id="KW-1133">Transmembrane helix</keyword>
<dbReference type="PATRIC" id="fig|272560.51.peg.1058"/>
<dbReference type="STRING" id="272560.BPSL0584"/>
<feature type="transmembrane region" description="Helical" evidence="1">
    <location>
        <begin position="248"/>
        <end position="269"/>
    </location>
</feature>
<dbReference type="Proteomes" id="UP000000605">
    <property type="component" value="Chromosome 1"/>
</dbReference>
<protein>
    <submittedName>
        <fullName evidence="3">Membrane protein</fullName>
    </submittedName>
</protein>
<feature type="signal peptide" evidence="2">
    <location>
        <begin position="1"/>
        <end position="21"/>
    </location>
</feature>
<sequence>MKTFVAAILVADLMIAGQAAADAIQPNQTAATVKYADVVQLFPNALYPSKHGALTTYDGLHLRGNGFDAVNPAANILLIDGNRALQMCVQDKPTAGCTPGFSVAGITGGTELEVNGIPENFKGFRRIAVATTSGAQGLGTAIPSSAPTVTFSPFGAIWPRVAALIVLVASISLVPIVFRRRVPLSGAPAGTMIRQWQLLLVEPDTNTFSLSRLQLVVWTFVALFAWSYLSIARSVIQMTPTFGDIPGSLAGLLGISVGATVSTLTLNVVKGGKAAGPTSPSFSDFISVGGVVAPDRLQYLLWTVVGAIAYVTLTLSLDPARIQQYIELPTGFLTLSGISAAGYLGARIARSAGPIVSRVTAAPDAETQAVTLTVEGTALSKSGKYLIAYSTNNGYGSAVAITASELQLPIVANVEDQDGSPDLYKKLVIVFKPARGNWFGQQSQKGQFSIINPDGQRADWPF</sequence>
<name>Q63XF3_BURPS</name>